<protein>
    <submittedName>
        <fullName evidence="1">Uncharacterized protein</fullName>
    </submittedName>
</protein>
<name>A0A9Q3EC82_9BASI</name>
<dbReference type="EMBL" id="AVOT02026507">
    <property type="protein sequence ID" value="MBW0518253.1"/>
    <property type="molecule type" value="Genomic_DNA"/>
</dbReference>
<keyword evidence="2" id="KW-1185">Reference proteome</keyword>
<evidence type="ECO:0000313" key="2">
    <source>
        <dbReference type="Proteomes" id="UP000765509"/>
    </source>
</evidence>
<reference evidence="1" key="1">
    <citation type="submission" date="2021-03" db="EMBL/GenBank/DDBJ databases">
        <title>Draft genome sequence of rust myrtle Austropuccinia psidii MF-1, a brazilian biotype.</title>
        <authorList>
            <person name="Quecine M.C."/>
            <person name="Pachon D.M.R."/>
            <person name="Bonatelli M.L."/>
            <person name="Correr F.H."/>
            <person name="Franceschini L.M."/>
            <person name="Leite T.F."/>
            <person name="Margarido G.R.A."/>
            <person name="Almeida C.A."/>
            <person name="Ferrarezi J.A."/>
            <person name="Labate C.A."/>
        </authorList>
    </citation>
    <scope>NUCLEOTIDE SEQUENCE</scope>
    <source>
        <strain evidence="1">MF-1</strain>
    </source>
</reference>
<dbReference type="AlphaFoldDB" id="A0A9Q3EC82"/>
<sequence length="138" mass="15926">MLKDGDLIFISTSNFNNIEGSKRLKYFFSGPFIIKFLHGKNEVHVELTGELENKYLTFPVSLVKNYTSSHNELFPLRNEPPLEVPPIDHSEEKKVLQNMKICGFQKGKYLIHKGFLEDSEMGKDPFLNEKSELYALNT</sequence>
<comment type="caution">
    <text evidence="1">The sequence shown here is derived from an EMBL/GenBank/DDBJ whole genome shotgun (WGS) entry which is preliminary data.</text>
</comment>
<organism evidence="1 2">
    <name type="scientific">Austropuccinia psidii MF-1</name>
    <dbReference type="NCBI Taxonomy" id="1389203"/>
    <lineage>
        <taxon>Eukaryota</taxon>
        <taxon>Fungi</taxon>
        <taxon>Dikarya</taxon>
        <taxon>Basidiomycota</taxon>
        <taxon>Pucciniomycotina</taxon>
        <taxon>Pucciniomycetes</taxon>
        <taxon>Pucciniales</taxon>
        <taxon>Sphaerophragmiaceae</taxon>
        <taxon>Austropuccinia</taxon>
    </lineage>
</organism>
<gene>
    <name evidence="1" type="ORF">O181_057968</name>
</gene>
<proteinExistence type="predicted"/>
<evidence type="ECO:0000313" key="1">
    <source>
        <dbReference type="EMBL" id="MBW0518253.1"/>
    </source>
</evidence>
<dbReference type="Proteomes" id="UP000765509">
    <property type="component" value="Unassembled WGS sequence"/>
</dbReference>
<accession>A0A9Q3EC82</accession>